<gene>
    <name evidence="1" type="ORF">RGE70_01720</name>
</gene>
<evidence type="ECO:0000313" key="1">
    <source>
        <dbReference type="EMBL" id="WOT05573.1"/>
    </source>
</evidence>
<name>A0ABZ0JZ46_9GAMM</name>
<dbReference type="EMBL" id="CP136522">
    <property type="protein sequence ID" value="WOT05573.1"/>
    <property type="molecule type" value="Genomic_DNA"/>
</dbReference>
<keyword evidence="2" id="KW-1185">Reference proteome</keyword>
<sequence>MSTSLKAAYIAAFLYMQQSEECDPATMNFFIVSNQGSIKF</sequence>
<evidence type="ECO:0000313" key="2">
    <source>
        <dbReference type="Proteomes" id="UP001529491"/>
    </source>
</evidence>
<proteinExistence type="predicted"/>
<organism evidence="1 2">
    <name type="scientific">Shewanella youngdeokensis</name>
    <dbReference type="NCBI Taxonomy" id="2999068"/>
    <lineage>
        <taxon>Bacteria</taxon>
        <taxon>Pseudomonadati</taxon>
        <taxon>Pseudomonadota</taxon>
        <taxon>Gammaproteobacteria</taxon>
        <taxon>Alteromonadales</taxon>
        <taxon>Shewanellaceae</taxon>
        <taxon>Shewanella</taxon>
    </lineage>
</organism>
<accession>A0ABZ0JZ46</accession>
<dbReference type="Proteomes" id="UP001529491">
    <property type="component" value="Chromosome"/>
</dbReference>
<reference evidence="1 2" key="1">
    <citation type="submission" date="2023-10" db="EMBL/GenBank/DDBJ databases">
        <title>Complete genome sequence of Shewanella sp. DAU334.</title>
        <authorList>
            <person name="Lee Y.-S."/>
            <person name="Jeong H.-R."/>
            <person name="Hwang E.-J."/>
            <person name="Choi Y.-L."/>
            <person name="Kim G.-D."/>
        </authorList>
    </citation>
    <scope>NUCLEOTIDE SEQUENCE [LARGE SCALE GENOMIC DNA]</scope>
    <source>
        <strain evidence="1 2">DAU334</strain>
    </source>
</reference>
<protein>
    <submittedName>
        <fullName evidence="1">Uncharacterized protein</fullName>
    </submittedName>
</protein>
<dbReference type="RefSeq" id="WP_310469836.1">
    <property type="nucleotide sequence ID" value="NZ_CP136522.1"/>
</dbReference>